<reference evidence="3" key="1">
    <citation type="journal article" date="2019" name="Int. J. Syst. Evol. Microbiol.">
        <title>The Global Catalogue of Microorganisms (GCM) 10K type strain sequencing project: providing services to taxonomists for standard genome sequencing and annotation.</title>
        <authorList>
            <consortium name="The Broad Institute Genomics Platform"/>
            <consortium name="The Broad Institute Genome Sequencing Center for Infectious Disease"/>
            <person name="Wu L."/>
            <person name="Ma J."/>
        </authorList>
    </citation>
    <scope>NUCLEOTIDE SEQUENCE [LARGE SCALE GENOMIC DNA]</scope>
    <source>
        <strain evidence="3">KCTC 32141</strain>
    </source>
</reference>
<dbReference type="InterPro" id="IPR006342">
    <property type="entry name" value="FkbM_mtfrase"/>
</dbReference>
<dbReference type="SUPFAM" id="SSF53335">
    <property type="entry name" value="S-adenosyl-L-methionine-dependent methyltransferases"/>
    <property type="match status" value="1"/>
</dbReference>
<dbReference type="EMBL" id="JBHUOV010000002">
    <property type="protein sequence ID" value="MFD2823497.1"/>
    <property type="molecule type" value="Genomic_DNA"/>
</dbReference>
<evidence type="ECO:0000259" key="1">
    <source>
        <dbReference type="Pfam" id="PF05050"/>
    </source>
</evidence>
<keyword evidence="2" id="KW-0489">Methyltransferase</keyword>
<evidence type="ECO:0000313" key="3">
    <source>
        <dbReference type="Proteomes" id="UP001597533"/>
    </source>
</evidence>
<dbReference type="Pfam" id="PF05050">
    <property type="entry name" value="Methyltransf_21"/>
    <property type="match status" value="1"/>
</dbReference>
<dbReference type="GO" id="GO:0008168">
    <property type="term" value="F:methyltransferase activity"/>
    <property type="evidence" value="ECO:0007669"/>
    <property type="project" value="UniProtKB-KW"/>
</dbReference>
<name>A0ABW5WLE6_9FLAO</name>
<comment type="caution">
    <text evidence="2">The sequence shown here is derived from an EMBL/GenBank/DDBJ whole genome shotgun (WGS) entry which is preliminary data.</text>
</comment>
<keyword evidence="3" id="KW-1185">Reference proteome</keyword>
<proteinExistence type="predicted"/>
<accession>A0ABW5WLE6</accession>
<evidence type="ECO:0000313" key="2">
    <source>
        <dbReference type="EMBL" id="MFD2823497.1"/>
    </source>
</evidence>
<dbReference type="Proteomes" id="UP001597533">
    <property type="component" value="Unassembled WGS sequence"/>
</dbReference>
<dbReference type="PANTHER" id="PTHR34203">
    <property type="entry name" value="METHYLTRANSFERASE, FKBM FAMILY PROTEIN"/>
    <property type="match status" value="1"/>
</dbReference>
<protein>
    <submittedName>
        <fullName evidence="2">FkbM family methyltransferase</fullName>
    </submittedName>
</protein>
<dbReference type="PANTHER" id="PTHR34203:SF15">
    <property type="entry name" value="SLL1173 PROTEIN"/>
    <property type="match status" value="1"/>
</dbReference>
<dbReference type="InterPro" id="IPR029063">
    <property type="entry name" value="SAM-dependent_MTases_sf"/>
</dbReference>
<keyword evidence="2" id="KW-0808">Transferase</keyword>
<dbReference type="NCBIfam" id="TIGR01444">
    <property type="entry name" value="fkbM_fam"/>
    <property type="match status" value="1"/>
</dbReference>
<dbReference type="Gene3D" id="3.40.50.150">
    <property type="entry name" value="Vaccinia Virus protein VP39"/>
    <property type="match status" value="1"/>
</dbReference>
<dbReference type="InterPro" id="IPR052514">
    <property type="entry name" value="SAM-dependent_MTase"/>
</dbReference>
<dbReference type="GO" id="GO:0032259">
    <property type="term" value="P:methylation"/>
    <property type="evidence" value="ECO:0007669"/>
    <property type="project" value="UniProtKB-KW"/>
</dbReference>
<dbReference type="RefSeq" id="WP_183487465.1">
    <property type="nucleotide sequence ID" value="NZ_JBHUOV010000002.1"/>
</dbReference>
<feature type="domain" description="Methyltransferase FkbM" evidence="1">
    <location>
        <begin position="68"/>
        <end position="224"/>
    </location>
</feature>
<gene>
    <name evidence="2" type="ORF">ACFS5M_07445</name>
</gene>
<sequence length="294" mass="34260">MKFILKLLNKLGVLKYFRFTANLSILKKTIKVPIINGLGLHNLNQKNTWFTQMLERFYSQYPHHVFLDIGANIGQTFIQVLAAAPKWTYIGFEPNTNCVTYIEELINANQKKQSTIYPFAISNTTGTLNLYYNTNADTTATTLNAFRPNVYKDGYTKEIQAVKFDEFFKNKLTDNASYIVKIDIEGAEYHALQGMQEFIQKKRPLIICEVLDTHAEDTLETHQLHLKNMKTLLHNTNYEIYQIIRTKEDLNIHAFNHIKTFETKVWSPESLQLNDYLFMPKENKLNLNSLFNLD</sequence>
<organism evidence="2 3">
    <name type="scientific">Lacinutrix iliipiscaria</name>
    <dbReference type="NCBI Taxonomy" id="1230532"/>
    <lineage>
        <taxon>Bacteria</taxon>
        <taxon>Pseudomonadati</taxon>
        <taxon>Bacteroidota</taxon>
        <taxon>Flavobacteriia</taxon>
        <taxon>Flavobacteriales</taxon>
        <taxon>Flavobacteriaceae</taxon>
        <taxon>Lacinutrix</taxon>
    </lineage>
</organism>